<comment type="caution">
    <text evidence="4">The sequence shown here is derived from an EMBL/GenBank/DDBJ whole genome shotgun (WGS) entry which is preliminary data.</text>
</comment>
<name>A0A399RKG1_9PROT</name>
<gene>
    <name evidence="4" type="ORF">D1223_06220</name>
</gene>
<dbReference type="InterPro" id="IPR008929">
    <property type="entry name" value="Chondroitin_lyas"/>
</dbReference>
<dbReference type="OrthoDB" id="9787373at2"/>
<dbReference type="GO" id="GO:0030313">
    <property type="term" value="C:cell envelope"/>
    <property type="evidence" value="ECO:0007669"/>
    <property type="project" value="UniProtKB-SubCell"/>
</dbReference>
<evidence type="ECO:0000256" key="2">
    <source>
        <dbReference type="SAM" id="MobiDB-lite"/>
    </source>
</evidence>
<dbReference type="AlphaFoldDB" id="A0A399RKG1"/>
<reference evidence="4 5" key="1">
    <citation type="submission" date="2018-08" db="EMBL/GenBank/DDBJ databases">
        <title>Henriciella mobilis sp. nov., isolated from seawater.</title>
        <authorList>
            <person name="Cheng H."/>
            <person name="Wu Y.-H."/>
            <person name="Xu X.-W."/>
            <person name="Guo L.-L."/>
        </authorList>
    </citation>
    <scope>NUCLEOTIDE SEQUENCE [LARGE SCALE GENOMIC DNA]</scope>
    <source>
        <strain evidence="4 5">JN25</strain>
    </source>
</reference>
<sequence>MMSAEYAKSGSQPRRSAEEDAELWARFTGKAGEEATASPIHRLKIAGSAPDGFGLYPRPAAPPDELRGESLMRDIWRIGMAKVEMPGGRPPWSEPLPSRHFTDRVHRFDWLGDLFTQGDAGADRARYLVDDWIENFGRFNGFAWRAGCTADRVWNWMLCGPGLFEHGPEEAVQHRLEVFGRQVRHVDALHEDCSEPAARWRIAAVMAAHAICVRRGKGLDEAFERLDNECTAQILPDGGHVSRSPARGLRTMLDLCVLKDLTERSERPVPEFMLRWIERLGGMIGFFRAGDGALPPFNDSQESLPETVDAALSRLQAPPRRFTVAPKSGFHKLQKGETCLILDAGNAPEEPFGDGAHAGALGFELHDAEARLITSCGYSPEVDIDWQAAVRRTGAHSTLIIANEDSAPFRRNEDTGLVFPVGPEGISAKRLEEADEIWLDAQHGGYKKTFGLLHRRRLFMSGDGRRLTGEDSLARPVSQGTADSDRTIPYVVRFHLHPTVTATMGDTAIRLESESGSVWRFKTSHEAARLEKTIYLARGIVEQSWQIVLSGRANPDSDGSTPPNAVRWAFLKDRPA</sequence>
<feature type="domain" description="Heparinase II/III-like C-terminal" evidence="3">
    <location>
        <begin position="318"/>
        <end position="568"/>
    </location>
</feature>
<evidence type="ECO:0000313" key="4">
    <source>
        <dbReference type="EMBL" id="RIJ30239.1"/>
    </source>
</evidence>
<proteinExistence type="predicted"/>
<dbReference type="Gene3D" id="1.50.10.100">
    <property type="entry name" value="Chondroitin AC/alginate lyase"/>
    <property type="match status" value="1"/>
</dbReference>
<dbReference type="InterPro" id="IPR012480">
    <property type="entry name" value="Hepar_II_III_C"/>
</dbReference>
<evidence type="ECO:0000259" key="3">
    <source>
        <dbReference type="Pfam" id="PF07940"/>
    </source>
</evidence>
<keyword evidence="5" id="KW-1185">Reference proteome</keyword>
<organism evidence="4 5">
    <name type="scientific">Henriciella mobilis</name>
    <dbReference type="NCBI Taxonomy" id="2305467"/>
    <lineage>
        <taxon>Bacteria</taxon>
        <taxon>Pseudomonadati</taxon>
        <taxon>Pseudomonadota</taxon>
        <taxon>Alphaproteobacteria</taxon>
        <taxon>Hyphomonadales</taxon>
        <taxon>Hyphomonadaceae</taxon>
        <taxon>Henriciella</taxon>
    </lineage>
</organism>
<dbReference type="Pfam" id="PF07940">
    <property type="entry name" value="Hepar_II_III_C"/>
    <property type="match status" value="1"/>
</dbReference>
<accession>A0A399RKG1</accession>
<evidence type="ECO:0000313" key="5">
    <source>
        <dbReference type="Proteomes" id="UP000266385"/>
    </source>
</evidence>
<evidence type="ECO:0000256" key="1">
    <source>
        <dbReference type="ARBA" id="ARBA00004196"/>
    </source>
</evidence>
<dbReference type="EMBL" id="QWFX01000006">
    <property type="protein sequence ID" value="RIJ30239.1"/>
    <property type="molecule type" value="Genomic_DNA"/>
</dbReference>
<protein>
    <submittedName>
        <fullName evidence="4">Heparinase</fullName>
    </submittedName>
</protein>
<comment type="subcellular location">
    <subcellularLocation>
        <location evidence="1">Cell envelope</location>
    </subcellularLocation>
</comment>
<dbReference type="Proteomes" id="UP000266385">
    <property type="component" value="Unassembled WGS sequence"/>
</dbReference>
<dbReference type="GO" id="GO:0016829">
    <property type="term" value="F:lyase activity"/>
    <property type="evidence" value="ECO:0007669"/>
    <property type="project" value="InterPro"/>
</dbReference>
<feature type="region of interest" description="Disordered" evidence="2">
    <location>
        <begin position="1"/>
        <end position="22"/>
    </location>
</feature>
<dbReference type="Gene3D" id="2.70.98.70">
    <property type="match status" value="1"/>
</dbReference>